<reference evidence="12" key="2">
    <citation type="submission" date="2020-12" db="UniProtKB">
        <authorList>
            <consortium name="WormBaseParasite"/>
        </authorList>
    </citation>
    <scope>IDENTIFICATION</scope>
</reference>
<dbReference type="STRING" id="34506.A0A090KYH0"/>
<evidence type="ECO:0000256" key="7">
    <source>
        <dbReference type="ARBA" id="ARBA00023242"/>
    </source>
</evidence>
<dbReference type="EMBL" id="LN609528">
    <property type="protein sequence ID" value="CEF62570.1"/>
    <property type="molecule type" value="Genomic_DNA"/>
</dbReference>
<evidence type="ECO:0000313" key="11">
    <source>
        <dbReference type="Proteomes" id="UP000035682"/>
    </source>
</evidence>
<evidence type="ECO:0000256" key="4">
    <source>
        <dbReference type="ARBA" id="ARBA00022490"/>
    </source>
</evidence>
<dbReference type="GO" id="GO:0051310">
    <property type="term" value="P:metaphase chromosome alignment"/>
    <property type="evidence" value="ECO:0007669"/>
    <property type="project" value="TreeGrafter"/>
</dbReference>
<protein>
    <submittedName>
        <fullName evidence="10 12">Inner centromere protein, ARK-binding domain-containing protein</fullName>
    </submittedName>
</protein>
<dbReference type="Gene3D" id="6.10.250.2990">
    <property type="match status" value="1"/>
</dbReference>
<dbReference type="GO" id="GO:0000281">
    <property type="term" value="P:mitotic cytokinesis"/>
    <property type="evidence" value="ECO:0007669"/>
    <property type="project" value="TreeGrafter"/>
</dbReference>
<keyword evidence="4" id="KW-0963">Cytoplasm</keyword>
<keyword evidence="8" id="KW-0175">Coiled coil</keyword>
<dbReference type="AlphaFoldDB" id="A0A090KYH0"/>
<organism evidence="10">
    <name type="scientific">Strongyloides ratti</name>
    <name type="common">Parasitic roundworm</name>
    <dbReference type="NCBI Taxonomy" id="34506"/>
    <lineage>
        <taxon>Eukaryota</taxon>
        <taxon>Metazoa</taxon>
        <taxon>Ecdysozoa</taxon>
        <taxon>Nematoda</taxon>
        <taxon>Chromadorea</taxon>
        <taxon>Rhabditida</taxon>
        <taxon>Tylenchina</taxon>
        <taxon>Panagrolaimomorpha</taxon>
        <taxon>Strongyloidoidea</taxon>
        <taxon>Strongyloididae</taxon>
        <taxon>Strongyloides</taxon>
    </lineage>
</organism>
<reference evidence="10 11" key="1">
    <citation type="submission" date="2014-09" db="EMBL/GenBank/DDBJ databases">
        <authorList>
            <person name="Martin A.A."/>
        </authorList>
    </citation>
    <scope>NUCLEOTIDE SEQUENCE</scope>
    <source>
        <strain evidence="11">ED321</strain>
        <strain evidence="10">ED321 Heterogonic</strain>
    </source>
</reference>
<feature type="domain" description="Inner centromere protein ARK-binding" evidence="9">
    <location>
        <begin position="271"/>
        <end position="328"/>
    </location>
</feature>
<dbReference type="PANTHER" id="PTHR13142">
    <property type="entry name" value="INNER CENTROMERE PROTEIN"/>
    <property type="match status" value="1"/>
</dbReference>
<keyword evidence="6" id="KW-0206">Cytoskeleton</keyword>
<name>A0A090KYH0_STRRB</name>
<evidence type="ECO:0000313" key="10">
    <source>
        <dbReference type="EMBL" id="CEF62570.1"/>
    </source>
</evidence>
<dbReference type="GO" id="GO:0051257">
    <property type="term" value="P:meiotic spindle midzone assembly"/>
    <property type="evidence" value="ECO:0007669"/>
    <property type="project" value="TreeGrafter"/>
</dbReference>
<keyword evidence="11" id="KW-1185">Reference proteome</keyword>
<dbReference type="Proteomes" id="UP000035682">
    <property type="component" value="Unplaced"/>
</dbReference>
<dbReference type="WormBase" id="SRAE_1000084000">
    <property type="protein sequence ID" value="SRP11149"/>
    <property type="gene ID" value="WBGene00257440"/>
</dbReference>
<dbReference type="GO" id="GO:0030496">
    <property type="term" value="C:midbody"/>
    <property type="evidence" value="ECO:0007669"/>
    <property type="project" value="TreeGrafter"/>
</dbReference>
<dbReference type="GO" id="GO:0000776">
    <property type="term" value="C:kinetochore"/>
    <property type="evidence" value="ECO:0007669"/>
    <property type="project" value="TreeGrafter"/>
</dbReference>
<evidence type="ECO:0000313" key="12">
    <source>
        <dbReference type="WBParaSite" id="SRAE_1000084000.1"/>
    </source>
</evidence>
<dbReference type="GO" id="GO:0032133">
    <property type="term" value="C:chromosome passenger complex"/>
    <property type="evidence" value="ECO:0007669"/>
    <property type="project" value="TreeGrafter"/>
</dbReference>
<dbReference type="GeneID" id="36374935"/>
<comment type="similarity">
    <text evidence="3">Belongs to the INCENP family.</text>
</comment>
<comment type="subcellular location">
    <subcellularLocation>
        <location evidence="2">Cytoplasm</location>
        <location evidence="2">Cytoskeleton</location>
        <location evidence="2">Spindle</location>
    </subcellularLocation>
    <subcellularLocation>
        <location evidence="1">Nucleus</location>
    </subcellularLocation>
</comment>
<gene>
    <name evidence="10 12 13" type="ORF">SRAE_1000084000</name>
</gene>
<dbReference type="RefSeq" id="XP_024501772.1">
    <property type="nucleotide sequence ID" value="XM_024647723.1"/>
</dbReference>
<evidence type="ECO:0000256" key="1">
    <source>
        <dbReference type="ARBA" id="ARBA00004123"/>
    </source>
</evidence>
<evidence type="ECO:0000256" key="2">
    <source>
        <dbReference type="ARBA" id="ARBA00004186"/>
    </source>
</evidence>
<sequence>MASRQQKRKFLGRKNGERQANKYLSQLCEDDFILESPSIVFPDVIPDYEFMEHKVKEIANIYDRDTLDCIEEIKKILNKQRNNLKDLIMKMNNKSESPKSTLHGKNISKIERVYKLVEDRKDKVTGKDIINSTDMSYDSISEVKESNISLNLQSTFVNVASDASGSFESKKEESLKLKPIFSSPKKNNEIANNCVTVIQQNKNIQNEVKQDLFLEFEAQMKSSEVTNIFSSPLLNSTKFNNSLICGVEYETKFFEVSHLSTEHDYNIIDLSDRDTTDDEDNPRKIVPKWAHVEHLQPALKKQNQKFRNVTDFSVIFGKVNDFNTETIFKKTKYTRTSSKLWSSPLCTTTEVKSIYQKLNGSASDSLLFDE</sequence>
<dbReference type="GO" id="GO:0005634">
    <property type="term" value="C:nucleus"/>
    <property type="evidence" value="ECO:0007669"/>
    <property type="project" value="UniProtKB-SubCell"/>
</dbReference>
<evidence type="ECO:0000259" key="9">
    <source>
        <dbReference type="Pfam" id="PF03941"/>
    </source>
</evidence>
<dbReference type="Pfam" id="PF03941">
    <property type="entry name" value="INCENP_ARK-bind"/>
    <property type="match status" value="1"/>
</dbReference>
<keyword evidence="7" id="KW-0539">Nucleus</keyword>
<dbReference type="GO" id="GO:1990385">
    <property type="term" value="C:meiotic spindle midzone"/>
    <property type="evidence" value="ECO:0007669"/>
    <property type="project" value="TreeGrafter"/>
</dbReference>
<evidence type="ECO:0000256" key="6">
    <source>
        <dbReference type="ARBA" id="ARBA00023212"/>
    </source>
</evidence>
<feature type="coiled-coil region" evidence="8">
    <location>
        <begin position="67"/>
        <end position="97"/>
    </location>
</feature>
<accession>A0A090KYH0</accession>
<dbReference type="WBParaSite" id="SRAE_1000084000.1">
    <property type="protein sequence ID" value="SRAE_1000084000.1"/>
    <property type="gene ID" value="WBGene00257440"/>
</dbReference>
<dbReference type="InterPro" id="IPR005635">
    <property type="entry name" value="Inner_centromere_prot_ARK-bd"/>
</dbReference>
<proteinExistence type="inferred from homology"/>
<keyword evidence="5" id="KW-0159">Chromosome partition</keyword>
<evidence type="ECO:0000256" key="5">
    <source>
        <dbReference type="ARBA" id="ARBA00022829"/>
    </source>
</evidence>
<evidence type="ECO:0000313" key="13">
    <source>
        <dbReference type="WormBase" id="SRAE_1000084000"/>
    </source>
</evidence>
<evidence type="ECO:0000256" key="3">
    <source>
        <dbReference type="ARBA" id="ARBA00010042"/>
    </source>
</evidence>
<dbReference type="CTD" id="36374935"/>
<evidence type="ECO:0000256" key="8">
    <source>
        <dbReference type="SAM" id="Coils"/>
    </source>
</evidence>
<dbReference type="PANTHER" id="PTHR13142:SF1">
    <property type="entry name" value="INNER CENTROMERE PROTEIN"/>
    <property type="match status" value="1"/>
</dbReference>